<protein>
    <recommendedName>
        <fullName evidence="4">DEUBAD domain-containing protein</fullName>
    </recommendedName>
</protein>
<dbReference type="OrthoDB" id="70874at2759"/>
<comment type="subcellular location">
    <subcellularLocation>
        <location evidence="1">Nucleus</location>
    </subcellularLocation>
</comment>
<dbReference type="EMBL" id="CM003529">
    <property type="protein sequence ID" value="RCV10716.1"/>
    <property type="molecule type" value="Genomic_DNA"/>
</dbReference>
<evidence type="ECO:0000256" key="2">
    <source>
        <dbReference type="ARBA" id="ARBA00023242"/>
    </source>
</evidence>
<feature type="region of interest" description="Disordered" evidence="3">
    <location>
        <begin position="921"/>
        <end position="940"/>
    </location>
</feature>
<feature type="domain" description="DEUBAD" evidence="4">
    <location>
        <begin position="89"/>
        <end position="200"/>
    </location>
</feature>
<dbReference type="AlphaFoldDB" id="A0A368PY49"/>
<dbReference type="GO" id="GO:0031011">
    <property type="term" value="C:Ino80 complex"/>
    <property type="evidence" value="ECO:0007669"/>
    <property type="project" value="InterPro"/>
</dbReference>
<gene>
    <name evidence="5" type="ORF">SETIT_2G131100v2</name>
</gene>
<dbReference type="InterPro" id="IPR024867">
    <property type="entry name" value="NFRKB"/>
</dbReference>
<dbReference type="InterPro" id="IPR044867">
    <property type="entry name" value="DEUBAD_dom"/>
</dbReference>
<dbReference type="KEGG" id="sita:101782619"/>
<reference evidence="5" key="2">
    <citation type="submission" date="2015-07" db="EMBL/GenBank/DDBJ databases">
        <authorList>
            <person name="Noorani M."/>
        </authorList>
    </citation>
    <scope>NUCLEOTIDE SEQUENCE</scope>
    <source>
        <strain evidence="5">Yugu1</strain>
    </source>
</reference>
<proteinExistence type="predicted"/>
<evidence type="ECO:0000259" key="4">
    <source>
        <dbReference type="PROSITE" id="PS51916"/>
    </source>
</evidence>
<keyword evidence="2" id="KW-0539">Nucleus</keyword>
<dbReference type="PANTHER" id="PTHR13052:SF2">
    <property type="entry name" value="NUCLEAR FACTOR KAPPA-B-BINDING PROTEIN"/>
    <property type="match status" value="1"/>
</dbReference>
<evidence type="ECO:0000256" key="1">
    <source>
        <dbReference type="ARBA" id="ARBA00004123"/>
    </source>
</evidence>
<sequence length="940" mass="105087">MTCRMSASKQKKRQINYTNSEQCRPGKKTKFDSSNCLVSLKPHIGLKWDQYLRRVVPEKEQVGILWSDLAPFMENQEHCSGLADVTYVPPETFSLESLRGVLSYEVWSTCLTETERKFLKQFLPSETDAEENVHLLLTGKNHHFGNPFLSWSSSLCYGDIHPDAILNKEKHIKKDEKAYRVNLLNYHSNMVDTLKKWKKRWLNCGDIENLFRDNPGNQKQVAMQQKATKGGMPMKVAQRVDVSKFMSYIKVSRTQLNHIKRLKQSGDGIQTKHVSRVIGGLDKSHVKPYGALLEDEHRRLREHWLNMSCNDLPAAFEVLKDRKALMEKSRKLLGLELEEKNVSVSRKADQLTDITNELGQPGASENDGSPILQNGQVEHSPQSMFQGGDGQSTTLQDQDDEQTKYMETCIFNIDSRNVEDHDLMVVRGTDITSESEQNSDVQDRNGVSCVDESTSCCANNPDKQNEDLTDIKLRKDGLGVNSEDIQEISCKGTTINNNNSSESQGINSINNTSTHIDTLDCENLQLEDLDGVSYKGPSVHAHEQDQDLESISHDVLNHNCDRSANISSEVSHPKMNTVIVDQEETENVMMIPLNSCSLIPKSSGEQMHVEGFLDLNDQVTKGEKNRWRLAGPLQSHYHPPENITFNGSGNLQITQPYLSSGQRSSSVYLDNGVLSQQQDQLTTSAFIMDNPSSVIEPFSNLQSNGQLQMVKDIGAVSYPLQHANSIEQSTGLHSLANNRLVQSAPFPRSLQEQQLTDQSDNCLYGQLHKDIYADVSFPTKVNPPISGQHSYAAFASMDHRYNWFADGCQSHNNNLSGLESGNCLTEALPSGSNTHGTLFSAISQYKQPSLHVGHGGSSPSQLLEPRNQVCPPQNFLPRSQDTNLPFSDMYGYTQNVASGTSSQVAPVGSLDGSHWTNFIQQSPGMLPDITNRPFRGPWTR</sequence>
<dbReference type="CDD" id="cd21865">
    <property type="entry name" value="DEUBAD_NFRKB"/>
    <property type="match status" value="1"/>
</dbReference>
<organism evidence="5">
    <name type="scientific">Setaria italica</name>
    <name type="common">Foxtail millet</name>
    <name type="synonym">Panicum italicum</name>
    <dbReference type="NCBI Taxonomy" id="4555"/>
    <lineage>
        <taxon>Eukaryota</taxon>
        <taxon>Viridiplantae</taxon>
        <taxon>Streptophyta</taxon>
        <taxon>Embryophyta</taxon>
        <taxon>Tracheophyta</taxon>
        <taxon>Spermatophyta</taxon>
        <taxon>Magnoliopsida</taxon>
        <taxon>Liliopsida</taxon>
        <taxon>Poales</taxon>
        <taxon>Poaceae</taxon>
        <taxon>PACMAD clade</taxon>
        <taxon>Panicoideae</taxon>
        <taxon>Panicodae</taxon>
        <taxon>Paniceae</taxon>
        <taxon>Cenchrinae</taxon>
        <taxon>Setaria</taxon>
    </lineage>
</organism>
<evidence type="ECO:0000313" key="5">
    <source>
        <dbReference type="EMBL" id="RCV10716.1"/>
    </source>
</evidence>
<dbReference type="PROSITE" id="PS51916">
    <property type="entry name" value="DEUBAD"/>
    <property type="match status" value="1"/>
</dbReference>
<evidence type="ECO:0000256" key="3">
    <source>
        <dbReference type="SAM" id="MobiDB-lite"/>
    </source>
</evidence>
<accession>A0A368PY49</accession>
<reference evidence="5" key="1">
    <citation type="journal article" date="2012" name="Nat. Biotechnol.">
        <title>Reference genome sequence of the model plant Setaria.</title>
        <authorList>
            <person name="Bennetzen J.L."/>
            <person name="Schmutz J."/>
            <person name="Wang H."/>
            <person name="Percifield R."/>
            <person name="Hawkins J."/>
            <person name="Pontaroli A.C."/>
            <person name="Estep M."/>
            <person name="Feng L."/>
            <person name="Vaughn J.N."/>
            <person name="Grimwood J."/>
            <person name="Jenkins J."/>
            <person name="Barry K."/>
            <person name="Lindquist E."/>
            <person name="Hellsten U."/>
            <person name="Deshpande S."/>
            <person name="Wang X."/>
            <person name="Wu X."/>
            <person name="Mitros T."/>
            <person name="Triplett J."/>
            <person name="Yang X."/>
            <person name="Ye C.Y."/>
            <person name="Mauro-Herrera M."/>
            <person name="Wang L."/>
            <person name="Li P."/>
            <person name="Sharma M."/>
            <person name="Sharma R."/>
            <person name="Ronald P.C."/>
            <person name="Panaud O."/>
            <person name="Kellogg E.A."/>
            <person name="Brutnell T.P."/>
            <person name="Doust A.N."/>
            <person name="Tuskan G.A."/>
            <person name="Rokhsar D."/>
            <person name="Devos K.M."/>
        </authorList>
    </citation>
    <scope>NUCLEOTIDE SEQUENCE [LARGE SCALE GENOMIC DNA]</scope>
    <source>
        <strain evidence="5">Yugu1</strain>
    </source>
</reference>
<dbReference type="STRING" id="4555.A0A368PY49"/>
<dbReference type="PANTHER" id="PTHR13052">
    <property type="entry name" value="NFRKB-RELATED"/>
    <property type="match status" value="1"/>
</dbReference>
<name>A0A368PY49_SETIT</name>